<organism evidence="1 2">
    <name type="scientific">Marinobacter adhaerens</name>
    <dbReference type="NCBI Taxonomy" id="1033846"/>
    <lineage>
        <taxon>Bacteria</taxon>
        <taxon>Pseudomonadati</taxon>
        <taxon>Pseudomonadota</taxon>
        <taxon>Gammaproteobacteria</taxon>
        <taxon>Pseudomonadales</taxon>
        <taxon>Marinobacteraceae</taxon>
        <taxon>Marinobacter</taxon>
    </lineage>
</organism>
<dbReference type="InterPro" id="IPR036390">
    <property type="entry name" value="WH_DNA-bd_sf"/>
</dbReference>
<dbReference type="Proteomes" id="UP000431462">
    <property type="component" value="Unassembled WGS sequence"/>
</dbReference>
<gene>
    <name evidence="1" type="ORF">FH752_08955</name>
</gene>
<dbReference type="SUPFAM" id="SSF46785">
    <property type="entry name" value="Winged helix' DNA-binding domain"/>
    <property type="match status" value="1"/>
</dbReference>
<evidence type="ECO:0000313" key="1">
    <source>
        <dbReference type="EMBL" id="MTI98736.1"/>
    </source>
</evidence>
<dbReference type="AlphaFoldDB" id="A0A844HXC6"/>
<sequence>MKKTPAPTAKRLLSPRQYRALRELLTGPRSVRQLFDKVGCNGVPQLIAALKAKGLIIHNVERSGVDRDGRKIHYGVYRIDLRSVNLAAEMVEAYERHEGAV</sequence>
<evidence type="ECO:0000313" key="2">
    <source>
        <dbReference type="Proteomes" id="UP000431462"/>
    </source>
</evidence>
<comment type="caution">
    <text evidence="1">The sequence shown here is derived from an EMBL/GenBank/DDBJ whole genome shotgun (WGS) entry which is preliminary data.</text>
</comment>
<name>A0A844HXC6_9GAMM</name>
<reference evidence="1 2" key="1">
    <citation type="submission" date="2019-06" db="EMBL/GenBank/DDBJ databases">
        <title>Enrichment of Autotrophic Halophilic Microorganisms from Red Sea Brine Pool Using Microbial Electrosynthesis System.</title>
        <authorList>
            <person name="Alqahtani M.F."/>
            <person name="Bajracharya S."/>
            <person name="Katuri K.P."/>
            <person name="Ali M."/>
            <person name="Saikaly P.E."/>
        </authorList>
    </citation>
    <scope>NUCLEOTIDE SEQUENCE [LARGE SCALE GENOMIC DNA]</scope>
    <source>
        <strain evidence="1">MES15</strain>
    </source>
</reference>
<protein>
    <submittedName>
        <fullName evidence="1">Uncharacterized protein</fullName>
    </submittedName>
</protein>
<dbReference type="EMBL" id="VENC01000008">
    <property type="protein sequence ID" value="MTI98736.1"/>
    <property type="molecule type" value="Genomic_DNA"/>
</dbReference>
<accession>A0A844HXC6</accession>
<proteinExistence type="predicted"/>